<dbReference type="Pfam" id="PF13401">
    <property type="entry name" value="AAA_22"/>
    <property type="match status" value="1"/>
</dbReference>
<feature type="domain" description="Helicase ATP-binding" evidence="8">
    <location>
        <begin position="58"/>
        <end position="223"/>
    </location>
</feature>
<keyword evidence="3" id="KW-0547">Nucleotide-binding</keyword>
<dbReference type="InterPro" id="IPR014001">
    <property type="entry name" value="Helicase_ATP-bd"/>
</dbReference>
<proteinExistence type="inferred from homology"/>
<dbReference type="GO" id="GO:0016887">
    <property type="term" value="F:ATP hydrolysis activity"/>
    <property type="evidence" value="ECO:0007669"/>
    <property type="project" value="InterPro"/>
</dbReference>
<evidence type="ECO:0000259" key="8">
    <source>
        <dbReference type="PROSITE" id="PS51192"/>
    </source>
</evidence>
<dbReference type="PANTHER" id="PTHR18934:SF136">
    <property type="entry name" value="ATP-DEPENDENT RNA HELICASE DHX35-RELATED"/>
    <property type="match status" value="1"/>
</dbReference>
<dbReference type="InterPro" id="IPR027417">
    <property type="entry name" value="P-loop_NTPase"/>
</dbReference>
<dbReference type="FunFam" id="3.40.50.300:FF:000578">
    <property type="entry name" value="probable ATP-dependent RNA helicase DHX35"/>
    <property type="match status" value="1"/>
</dbReference>
<evidence type="ECO:0000313" key="9">
    <source>
        <dbReference type="EMBL" id="KAL0478466.1"/>
    </source>
</evidence>
<organism evidence="9 10">
    <name type="scientific">Acrasis kona</name>
    <dbReference type="NCBI Taxonomy" id="1008807"/>
    <lineage>
        <taxon>Eukaryota</taxon>
        <taxon>Discoba</taxon>
        <taxon>Heterolobosea</taxon>
        <taxon>Tetramitia</taxon>
        <taxon>Eutetramitia</taxon>
        <taxon>Acrasidae</taxon>
        <taxon>Acrasis</taxon>
    </lineage>
</organism>
<evidence type="ECO:0000256" key="2">
    <source>
        <dbReference type="ARBA" id="ARBA00012552"/>
    </source>
</evidence>
<sequence length="296" mass="33603">MNGKFWKPGTRLLSEDVLLDKNALDEGSLGVCFNPLAQLSLNQQRQELPIFKHRTEIIYLMEKFRVLIVVGETGSGKTTQLPQYLYEAGWTSNGKCIACTQPRRVSAVTVAQRVCQERGSTLGDLVGYTIQFDNCCSEQVTRIKYLTDGMLIREMMLDPLLSRYSIIMIDEAHERTIYTDLVLGLIKKILKVRKDLGVIISSATVDAEMFQRFFDGPQECSILSVQGRCHPVTLHYASQPVKNYIQESASLCVDLIQNQRVKGDILVFLSGQDEIEQFMSLIELEHASAWKDNYRH</sequence>
<dbReference type="Proteomes" id="UP001431209">
    <property type="component" value="Unassembled WGS sequence"/>
</dbReference>
<evidence type="ECO:0000256" key="6">
    <source>
        <dbReference type="ARBA" id="ARBA00022840"/>
    </source>
</evidence>
<dbReference type="GO" id="GO:0071013">
    <property type="term" value="C:catalytic step 2 spliceosome"/>
    <property type="evidence" value="ECO:0007669"/>
    <property type="project" value="TreeGrafter"/>
</dbReference>
<dbReference type="EMBL" id="JAOPGA020000404">
    <property type="protein sequence ID" value="KAL0478466.1"/>
    <property type="molecule type" value="Genomic_DNA"/>
</dbReference>
<keyword evidence="5 9" id="KW-0347">Helicase</keyword>
<keyword evidence="10" id="KW-1185">Reference proteome</keyword>
<keyword evidence="6" id="KW-0067">ATP-binding</keyword>
<name>A0AAW2YLU9_9EUKA</name>
<evidence type="ECO:0000256" key="4">
    <source>
        <dbReference type="ARBA" id="ARBA00022801"/>
    </source>
</evidence>
<reference evidence="9 10" key="1">
    <citation type="submission" date="2024-03" db="EMBL/GenBank/DDBJ databases">
        <title>The Acrasis kona genome and developmental transcriptomes reveal deep origins of eukaryotic multicellular pathways.</title>
        <authorList>
            <person name="Sheikh S."/>
            <person name="Fu C.-J."/>
            <person name="Brown M.W."/>
            <person name="Baldauf S.L."/>
        </authorList>
    </citation>
    <scope>NUCLEOTIDE SEQUENCE [LARGE SCALE GENOMIC DNA]</scope>
    <source>
        <strain evidence="9 10">ATCC MYA-3509</strain>
    </source>
</reference>
<evidence type="ECO:0000256" key="5">
    <source>
        <dbReference type="ARBA" id="ARBA00022806"/>
    </source>
</evidence>
<dbReference type="PROSITE" id="PS00690">
    <property type="entry name" value="DEAH_ATP_HELICASE"/>
    <property type="match status" value="1"/>
</dbReference>
<evidence type="ECO:0000256" key="7">
    <source>
        <dbReference type="ARBA" id="ARBA00047984"/>
    </source>
</evidence>
<dbReference type="GO" id="GO:0005524">
    <property type="term" value="F:ATP binding"/>
    <property type="evidence" value="ECO:0007669"/>
    <property type="project" value="UniProtKB-KW"/>
</dbReference>
<accession>A0AAW2YLU9</accession>
<dbReference type="AlphaFoldDB" id="A0AAW2YLU9"/>
<evidence type="ECO:0000256" key="1">
    <source>
        <dbReference type="ARBA" id="ARBA00008792"/>
    </source>
</evidence>
<dbReference type="SMART" id="SM00487">
    <property type="entry name" value="DEXDc"/>
    <property type="match status" value="1"/>
</dbReference>
<keyword evidence="4" id="KW-0378">Hydrolase</keyword>
<dbReference type="EC" id="3.6.4.13" evidence="2"/>
<comment type="catalytic activity">
    <reaction evidence="7">
        <text>ATP + H2O = ADP + phosphate + H(+)</text>
        <dbReference type="Rhea" id="RHEA:13065"/>
        <dbReference type="ChEBI" id="CHEBI:15377"/>
        <dbReference type="ChEBI" id="CHEBI:15378"/>
        <dbReference type="ChEBI" id="CHEBI:30616"/>
        <dbReference type="ChEBI" id="CHEBI:43474"/>
        <dbReference type="ChEBI" id="CHEBI:456216"/>
        <dbReference type="EC" id="3.6.4.13"/>
    </reaction>
</comment>
<dbReference type="InterPro" id="IPR049945">
    <property type="entry name" value="AAA_22"/>
</dbReference>
<evidence type="ECO:0000256" key="3">
    <source>
        <dbReference type="ARBA" id="ARBA00022741"/>
    </source>
</evidence>
<comment type="caution">
    <text evidence="9">The sequence shown here is derived from an EMBL/GenBank/DDBJ whole genome shotgun (WGS) entry which is preliminary data.</text>
</comment>
<dbReference type="Gene3D" id="3.40.50.300">
    <property type="entry name" value="P-loop containing nucleotide triphosphate hydrolases"/>
    <property type="match status" value="2"/>
</dbReference>
<dbReference type="PANTHER" id="PTHR18934">
    <property type="entry name" value="ATP-DEPENDENT RNA HELICASE"/>
    <property type="match status" value="1"/>
</dbReference>
<evidence type="ECO:0000313" key="10">
    <source>
        <dbReference type="Proteomes" id="UP001431209"/>
    </source>
</evidence>
<gene>
    <name evidence="9" type="ORF">AKO1_000412</name>
</gene>
<dbReference type="GO" id="GO:0003724">
    <property type="term" value="F:RNA helicase activity"/>
    <property type="evidence" value="ECO:0007669"/>
    <property type="project" value="UniProtKB-EC"/>
</dbReference>
<dbReference type="SUPFAM" id="SSF52540">
    <property type="entry name" value="P-loop containing nucleoside triphosphate hydrolases"/>
    <property type="match status" value="1"/>
</dbReference>
<dbReference type="GO" id="GO:0003723">
    <property type="term" value="F:RNA binding"/>
    <property type="evidence" value="ECO:0007669"/>
    <property type="project" value="TreeGrafter"/>
</dbReference>
<comment type="similarity">
    <text evidence="1">Belongs to the DEAD box helicase family. DEAH subfamily.</text>
</comment>
<protein>
    <recommendedName>
        <fullName evidence="2">RNA helicase</fullName>
        <ecNumber evidence="2">3.6.4.13</ecNumber>
    </recommendedName>
</protein>
<dbReference type="InterPro" id="IPR002464">
    <property type="entry name" value="DNA/RNA_helicase_DEAH_CS"/>
</dbReference>
<dbReference type="PROSITE" id="PS51192">
    <property type="entry name" value="HELICASE_ATP_BIND_1"/>
    <property type="match status" value="1"/>
</dbReference>